<keyword evidence="2" id="KW-0812">Transmembrane</keyword>
<feature type="transmembrane region" description="Helical" evidence="2">
    <location>
        <begin position="106"/>
        <end position="128"/>
    </location>
</feature>
<reference evidence="3 4" key="1">
    <citation type="submission" date="2022-11" db="EMBL/GenBank/DDBJ databases">
        <title>Draft genome sequence of Saccharopolyspora sp. WRP15-2 isolated from rhizosphere soils of wild rice in Thailand.</title>
        <authorList>
            <person name="Duangmal K."/>
            <person name="Kammanee S."/>
            <person name="Muangham S."/>
        </authorList>
    </citation>
    <scope>NUCLEOTIDE SEQUENCE [LARGE SCALE GENOMIC DNA]</scope>
    <source>
        <strain evidence="3 4">WRP15-2</strain>
    </source>
</reference>
<sequence>MIELNLTLAIRRLRSKESEKLQNESVSDRISALTGNLAESQRLIDELATEVQLRSEALERLTAEAEEKRNLAALHADEAAAVDALVSRRMQESVDRLERGSRRQQWSFLFLGSVLVAVPIGVIGNFVFEWLK</sequence>
<comment type="caution">
    <text evidence="3">The sequence shown here is derived from an EMBL/GenBank/DDBJ whole genome shotgun (WGS) entry which is preliminary data.</text>
</comment>
<keyword evidence="2" id="KW-0472">Membrane</keyword>
<proteinExistence type="predicted"/>
<accession>A0ABT4UT84</accession>
<name>A0ABT4UT84_9PSEU</name>
<evidence type="ECO:0000313" key="4">
    <source>
        <dbReference type="Proteomes" id="UP001210380"/>
    </source>
</evidence>
<protein>
    <submittedName>
        <fullName evidence="3">Uncharacterized protein</fullName>
    </submittedName>
</protein>
<feature type="coiled-coil region" evidence="1">
    <location>
        <begin position="30"/>
        <end position="78"/>
    </location>
</feature>
<gene>
    <name evidence="3" type="ORF">OU415_02420</name>
</gene>
<evidence type="ECO:0000256" key="1">
    <source>
        <dbReference type="SAM" id="Coils"/>
    </source>
</evidence>
<keyword evidence="2" id="KW-1133">Transmembrane helix</keyword>
<keyword evidence="1" id="KW-0175">Coiled coil</keyword>
<organism evidence="3 4">
    <name type="scientific">Saccharopolyspora oryzae</name>
    <dbReference type="NCBI Taxonomy" id="2997343"/>
    <lineage>
        <taxon>Bacteria</taxon>
        <taxon>Bacillati</taxon>
        <taxon>Actinomycetota</taxon>
        <taxon>Actinomycetes</taxon>
        <taxon>Pseudonocardiales</taxon>
        <taxon>Pseudonocardiaceae</taxon>
        <taxon>Saccharopolyspora</taxon>
    </lineage>
</organism>
<keyword evidence="4" id="KW-1185">Reference proteome</keyword>
<evidence type="ECO:0000313" key="3">
    <source>
        <dbReference type="EMBL" id="MDA3624272.1"/>
    </source>
</evidence>
<evidence type="ECO:0000256" key="2">
    <source>
        <dbReference type="SAM" id="Phobius"/>
    </source>
</evidence>
<dbReference type="EMBL" id="JAQGLA010000002">
    <property type="protein sequence ID" value="MDA3624272.1"/>
    <property type="molecule type" value="Genomic_DNA"/>
</dbReference>
<dbReference type="Proteomes" id="UP001210380">
    <property type="component" value="Unassembled WGS sequence"/>
</dbReference>